<reference evidence="1 2" key="1">
    <citation type="journal article" date="2022" name="Genome Biol. Evol.">
        <title>The Spruce Budworm Genome: Reconstructing the Evolutionary History of Antifreeze Proteins.</title>
        <authorList>
            <person name="Beliveau C."/>
            <person name="Gagne P."/>
            <person name="Picq S."/>
            <person name="Vernygora O."/>
            <person name="Keeling C.I."/>
            <person name="Pinkney K."/>
            <person name="Doucet D."/>
            <person name="Wen F."/>
            <person name="Johnston J.S."/>
            <person name="Maaroufi H."/>
            <person name="Boyle B."/>
            <person name="Laroche J."/>
            <person name="Dewar K."/>
            <person name="Juretic N."/>
            <person name="Blackburn G."/>
            <person name="Nisole A."/>
            <person name="Brunet B."/>
            <person name="Brandao M."/>
            <person name="Lumley L."/>
            <person name="Duan J."/>
            <person name="Quan G."/>
            <person name="Lucarotti C.J."/>
            <person name="Roe A.D."/>
            <person name="Sperling F.A.H."/>
            <person name="Levesque R.C."/>
            <person name="Cusson M."/>
        </authorList>
    </citation>
    <scope>NUCLEOTIDE SEQUENCE [LARGE SCALE GENOMIC DNA]</scope>
    <source>
        <strain evidence="1">Glfc:IPQL:Cfum</strain>
    </source>
</reference>
<protein>
    <submittedName>
        <fullName evidence="1">Uncharacterized protein</fullName>
    </submittedName>
</protein>
<dbReference type="Proteomes" id="UP001064048">
    <property type="component" value="Chromosome 20"/>
</dbReference>
<sequence length="361" mass="39692">MSPFWMHTMAMAKRCNSPPESAAISRLRMWERSVANRSHCSFHSLRDLVDILGLDQRFQVILQDLSKVVLQLRATEIPQPMHSSSEMVAILSLGVTSMQSLPILTTGQLFLHSCLHRFGLQRSAFTIAIRELASKSNIMLEVCIDSLQSAINAIHGGADELELCSSLAEGGLTPSVGLVKHVMCLVNTEMSTMLADVAIFKAMGVDRLVFGALTDVQEIDEAKCTLAVLAAYPLPLTFHRAFDICKNPIFSIEKIIKLGFSRVLTSGQRSSVEDQLAFKCISDLMGLYKDRIEIMPGAGINIDNVGKYIELGCPIVHSSCKAVRNLPRIENNLCMGTGTTESISYTDEKNVIKLQYGRGVV</sequence>
<evidence type="ECO:0000313" key="1">
    <source>
        <dbReference type="EMBL" id="KAI8437553.1"/>
    </source>
</evidence>
<name>A0ACC0KM05_CHOFU</name>
<accession>A0ACC0KM05</accession>
<evidence type="ECO:0000313" key="2">
    <source>
        <dbReference type="Proteomes" id="UP001064048"/>
    </source>
</evidence>
<organism evidence="1 2">
    <name type="scientific">Choristoneura fumiferana</name>
    <name type="common">Spruce budworm moth</name>
    <name type="synonym">Archips fumiferana</name>
    <dbReference type="NCBI Taxonomy" id="7141"/>
    <lineage>
        <taxon>Eukaryota</taxon>
        <taxon>Metazoa</taxon>
        <taxon>Ecdysozoa</taxon>
        <taxon>Arthropoda</taxon>
        <taxon>Hexapoda</taxon>
        <taxon>Insecta</taxon>
        <taxon>Pterygota</taxon>
        <taxon>Neoptera</taxon>
        <taxon>Endopterygota</taxon>
        <taxon>Lepidoptera</taxon>
        <taxon>Glossata</taxon>
        <taxon>Ditrysia</taxon>
        <taxon>Tortricoidea</taxon>
        <taxon>Tortricidae</taxon>
        <taxon>Tortricinae</taxon>
        <taxon>Choristoneura</taxon>
    </lineage>
</organism>
<keyword evidence="2" id="KW-1185">Reference proteome</keyword>
<proteinExistence type="predicted"/>
<gene>
    <name evidence="1" type="ORF">MSG28_011851</name>
</gene>
<dbReference type="EMBL" id="CM046120">
    <property type="protein sequence ID" value="KAI8437553.1"/>
    <property type="molecule type" value="Genomic_DNA"/>
</dbReference>
<comment type="caution">
    <text evidence="1">The sequence shown here is derived from an EMBL/GenBank/DDBJ whole genome shotgun (WGS) entry which is preliminary data.</text>
</comment>